<keyword evidence="3" id="KW-1003">Cell membrane</keyword>
<evidence type="ECO:0000313" key="10">
    <source>
        <dbReference type="Proteomes" id="UP000243488"/>
    </source>
</evidence>
<keyword evidence="10" id="KW-1185">Reference proteome</keyword>
<evidence type="ECO:0000256" key="6">
    <source>
        <dbReference type="ARBA" id="ARBA00022989"/>
    </source>
</evidence>
<evidence type="ECO:0000256" key="3">
    <source>
        <dbReference type="ARBA" id="ARBA00022475"/>
    </source>
</evidence>
<dbReference type="STRING" id="1931241.BVH74_15025"/>
<sequence length="737" mass="81295">METLAFLKIALFIIIAVTSLASYFTYSGRRRETAQTLKGLRDDLQPLRQISNEEIDALLPFLEDPAKPGTKLNLDSKDVYLLEGGYMRHGLEGNSSTWHDTIAGVEVILPFDAALFLGQHNQAEVVLAGNHAAVVRLNNGFDLLGGLARQQQVQQQNDNWAAGKSGALSPAPSYNLQFPQGENATDTQAGSLAVDEASISITADTPDSGIHIISQREESPEESLYRKGRGYGLLSALCWIPAFILLSFSQDSSSGPSLLAASLALIGLGCWLFWRRQKPGTPEKINRVSAPLSKTLLPNVERPDLPHQQYLLGANMAIELPKHWEASADRMLGQQVQADLRVSDYKALNLGLRLSIADEVKRFPLAYWGRHLTLALVGAAALFWVLGVSPGARLDAMLAYHWLKGSDAQQYDSSAALLAAQPGAGSLLTLEFQGRCQVVPPVPGWGYHRIDCDLIRWDGAAMQVEAPELNETVQTLYQGGFAQTRRDRMVEQLFRIRNGGSLHSATPVVVTNLREVAELIDSTCTLSASSDASRQSRHYCSQLQSILMHDMQLPWGLRGLDWDEFHATLTAPDQTDAEWEAIILNSNLEQLYSRARAMVSELMTDNTELFAKRLVAAQQGGVLLQQIDSSDNRSYYYRGQQDTTKLWEDLQYYSSEDGLQTLQIEGMLVSNQQHEDGSPLLLIDTARTIDNGWPATVRTLWLLLALLLVGVHGVLTARGLSAKEEREKALAKHCQSL</sequence>
<dbReference type="InterPro" id="IPR010771">
    <property type="entry name" value="IgaA"/>
</dbReference>
<feature type="transmembrane region" description="Helical" evidence="8">
    <location>
        <begin position="371"/>
        <end position="389"/>
    </location>
</feature>
<dbReference type="RefSeq" id="WP_080050875.1">
    <property type="nucleotide sequence ID" value="NZ_CP020100.1"/>
</dbReference>
<protein>
    <recommendedName>
        <fullName evidence="11">Intracellular growth attenuator protein IgaA</fullName>
    </recommendedName>
</protein>
<keyword evidence="6 8" id="KW-1133">Transmembrane helix</keyword>
<dbReference type="Pfam" id="PF07095">
    <property type="entry name" value="IgaA"/>
    <property type="match status" value="1"/>
</dbReference>
<evidence type="ECO:0000256" key="5">
    <source>
        <dbReference type="ARBA" id="ARBA00022692"/>
    </source>
</evidence>
<dbReference type="EMBL" id="CP020100">
    <property type="protein sequence ID" value="AQZ95982.1"/>
    <property type="molecule type" value="Genomic_DNA"/>
</dbReference>
<organism evidence="9 10">
    <name type="scientific">Halopseudomonas phragmitis</name>
    <dbReference type="NCBI Taxonomy" id="1931241"/>
    <lineage>
        <taxon>Bacteria</taxon>
        <taxon>Pseudomonadati</taxon>
        <taxon>Pseudomonadota</taxon>
        <taxon>Gammaproteobacteria</taxon>
        <taxon>Pseudomonadales</taxon>
        <taxon>Pseudomonadaceae</taxon>
        <taxon>Halopseudomonas</taxon>
    </lineage>
</organism>
<evidence type="ECO:0000256" key="1">
    <source>
        <dbReference type="ARBA" id="ARBA00004429"/>
    </source>
</evidence>
<keyword evidence="5 8" id="KW-0812">Transmembrane</keyword>
<comment type="similarity">
    <text evidence="2">Belongs to the IgaA family.</text>
</comment>
<reference evidence="9 10" key="1">
    <citation type="submission" date="2017-03" db="EMBL/GenBank/DDBJ databases">
        <title>Complete genome sequence of the novel DNRA strain Pseudomonas sp. S-6-2 isolated from Chinese polluted river sediment. Journal of Biotechnology.</title>
        <authorList>
            <person name="Li J."/>
            <person name="Xiang F."/>
            <person name="Wang L."/>
            <person name="Xi L."/>
            <person name="Liu J."/>
        </authorList>
    </citation>
    <scope>NUCLEOTIDE SEQUENCE [LARGE SCALE GENOMIC DNA]</scope>
    <source>
        <strain evidence="9 10">S-6-2</strain>
    </source>
</reference>
<name>A0A1V0B7S2_9GAMM</name>
<feature type="transmembrane region" description="Helical" evidence="8">
    <location>
        <begin position="255"/>
        <end position="274"/>
    </location>
</feature>
<evidence type="ECO:0000256" key="4">
    <source>
        <dbReference type="ARBA" id="ARBA00022519"/>
    </source>
</evidence>
<evidence type="ECO:0000256" key="7">
    <source>
        <dbReference type="ARBA" id="ARBA00023136"/>
    </source>
</evidence>
<evidence type="ECO:0008006" key="11">
    <source>
        <dbReference type="Google" id="ProtNLM"/>
    </source>
</evidence>
<dbReference type="KEGG" id="ppha:BVH74_15025"/>
<gene>
    <name evidence="9" type="ORF">BVH74_15025</name>
</gene>
<evidence type="ECO:0000256" key="2">
    <source>
        <dbReference type="ARBA" id="ARBA00009494"/>
    </source>
</evidence>
<dbReference type="AlphaFoldDB" id="A0A1V0B7S2"/>
<feature type="transmembrane region" description="Helical" evidence="8">
    <location>
        <begin position="6"/>
        <end position="26"/>
    </location>
</feature>
<evidence type="ECO:0000256" key="8">
    <source>
        <dbReference type="SAM" id="Phobius"/>
    </source>
</evidence>
<accession>A0A1V0B7S2</accession>
<evidence type="ECO:0000313" key="9">
    <source>
        <dbReference type="EMBL" id="AQZ95982.1"/>
    </source>
</evidence>
<feature type="transmembrane region" description="Helical" evidence="8">
    <location>
        <begin position="700"/>
        <end position="720"/>
    </location>
</feature>
<proteinExistence type="inferred from homology"/>
<dbReference type="GO" id="GO:0005886">
    <property type="term" value="C:plasma membrane"/>
    <property type="evidence" value="ECO:0007669"/>
    <property type="project" value="UniProtKB-SubCell"/>
</dbReference>
<keyword evidence="7 8" id="KW-0472">Membrane</keyword>
<comment type="subcellular location">
    <subcellularLocation>
        <location evidence="1">Cell inner membrane</location>
        <topology evidence="1">Multi-pass membrane protein</topology>
    </subcellularLocation>
</comment>
<dbReference type="Proteomes" id="UP000243488">
    <property type="component" value="Chromosome"/>
</dbReference>
<keyword evidence="4" id="KW-0997">Cell inner membrane</keyword>
<feature type="transmembrane region" description="Helical" evidence="8">
    <location>
        <begin position="231"/>
        <end position="249"/>
    </location>
</feature>